<dbReference type="SMART" id="SM00451">
    <property type="entry name" value="ZnF_U1"/>
    <property type="match status" value="5"/>
</dbReference>
<dbReference type="InterPro" id="IPR003604">
    <property type="entry name" value="Matrin/U1-like-C_Znf_C2H2"/>
</dbReference>
<feature type="compositionally biased region" description="Polar residues" evidence="1">
    <location>
        <begin position="201"/>
        <end position="219"/>
    </location>
</feature>
<protein>
    <recommendedName>
        <fullName evidence="2">C2H2-type domain-containing protein</fullName>
    </recommendedName>
</protein>
<evidence type="ECO:0000313" key="4">
    <source>
        <dbReference type="Proteomes" id="UP000479710"/>
    </source>
</evidence>
<dbReference type="GO" id="GO:0003676">
    <property type="term" value="F:nucleic acid binding"/>
    <property type="evidence" value="ECO:0007669"/>
    <property type="project" value="InterPro"/>
</dbReference>
<dbReference type="AlphaFoldDB" id="A0A6G1DG89"/>
<evidence type="ECO:0000256" key="1">
    <source>
        <dbReference type="SAM" id="MobiDB-lite"/>
    </source>
</evidence>
<dbReference type="PROSITE" id="PS00028">
    <property type="entry name" value="ZINC_FINGER_C2H2_1"/>
    <property type="match status" value="1"/>
</dbReference>
<dbReference type="PANTHER" id="PTHR47487:SF9">
    <property type="entry name" value="OS09G0421700 PROTEIN"/>
    <property type="match status" value="1"/>
</dbReference>
<name>A0A6G1DG89_9ORYZ</name>
<dbReference type="PANTHER" id="PTHR47487">
    <property type="entry name" value="OS06G0651300 PROTEIN-RELATED"/>
    <property type="match status" value="1"/>
</dbReference>
<evidence type="ECO:0000259" key="2">
    <source>
        <dbReference type="PROSITE" id="PS00028"/>
    </source>
</evidence>
<gene>
    <name evidence="3" type="ORF">E2562_008290</name>
</gene>
<reference evidence="3 4" key="1">
    <citation type="submission" date="2019-11" db="EMBL/GenBank/DDBJ databases">
        <title>Whole genome sequence of Oryza granulata.</title>
        <authorList>
            <person name="Li W."/>
        </authorList>
    </citation>
    <scope>NUCLEOTIDE SEQUENCE [LARGE SCALE GENOMIC DNA]</scope>
    <source>
        <strain evidence="4">cv. Menghai</strain>
        <tissue evidence="3">Leaf</tissue>
    </source>
</reference>
<accession>A0A6G1DG89</accession>
<feature type="domain" description="C2H2-type" evidence="2">
    <location>
        <begin position="287"/>
        <end position="309"/>
    </location>
</feature>
<feature type="region of interest" description="Disordered" evidence="1">
    <location>
        <begin position="198"/>
        <end position="219"/>
    </location>
</feature>
<dbReference type="GO" id="GO:0008270">
    <property type="term" value="F:zinc ion binding"/>
    <property type="evidence" value="ECO:0007669"/>
    <property type="project" value="InterPro"/>
</dbReference>
<keyword evidence="4" id="KW-1185">Reference proteome</keyword>
<organism evidence="3 4">
    <name type="scientific">Oryza meyeriana var. granulata</name>
    <dbReference type="NCBI Taxonomy" id="110450"/>
    <lineage>
        <taxon>Eukaryota</taxon>
        <taxon>Viridiplantae</taxon>
        <taxon>Streptophyta</taxon>
        <taxon>Embryophyta</taxon>
        <taxon>Tracheophyta</taxon>
        <taxon>Spermatophyta</taxon>
        <taxon>Magnoliopsida</taxon>
        <taxon>Liliopsida</taxon>
        <taxon>Poales</taxon>
        <taxon>Poaceae</taxon>
        <taxon>BOP clade</taxon>
        <taxon>Oryzoideae</taxon>
        <taxon>Oryzeae</taxon>
        <taxon>Oryzinae</taxon>
        <taxon>Oryza</taxon>
        <taxon>Oryza meyeriana</taxon>
    </lineage>
</organism>
<evidence type="ECO:0000313" key="3">
    <source>
        <dbReference type="EMBL" id="KAF0911411.1"/>
    </source>
</evidence>
<dbReference type="InterPro" id="IPR036236">
    <property type="entry name" value="Znf_C2H2_sf"/>
</dbReference>
<dbReference type="InterPro" id="IPR013087">
    <property type="entry name" value="Znf_C2H2_type"/>
</dbReference>
<dbReference type="SMART" id="SM00355">
    <property type="entry name" value="ZnF_C2H2"/>
    <property type="match status" value="5"/>
</dbReference>
<comment type="caution">
    <text evidence="3">The sequence shown here is derived from an EMBL/GenBank/DDBJ whole genome shotgun (WGS) entry which is preliminary data.</text>
</comment>
<dbReference type="Gene3D" id="3.30.160.60">
    <property type="entry name" value="Classic Zinc Finger"/>
    <property type="match status" value="5"/>
</dbReference>
<dbReference type="EMBL" id="SPHZ02000006">
    <property type="protein sequence ID" value="KAF0911411.1"/>
    <property type="molecule type" value="Genomic_DNA"/>
</dbReference>
<dbReference type="SUPFAM" id="SSF57667">
    <property type="entry name" value="beta-beta-alpha zinc fingers"/>
    <property type="match status" value="5"/>
</dbReference>
<sequence>MEFPSRGPAGGSRFADDPPPHGDPMVVVRDALLSQLQQDRIRQEIIVAELAKIERAMALRVASPSPRHGAGAAGKTGASEVESLSTNIQVQRPMPMPPSTWSCAVCQVRTTSERNLRDHYGGQKHQSKVAALESRTNAMAGQKAKTTTAKPSPVAGQKTYTAKWSCSLCQVNCNCEWNFDTHLKGKRHQAHTRALLEQSKKSSGNSVSHGTKLQPSNVNQNAGKKTATWICRVCEAHCTCESDLQNHLKGKRHQLNLQALNTSSDGSSRKSAAASEMMDKQTALYFCKVCSLKCTSERMLSDHLRGKRHSKQEGLLAFCEVCNLQCNSEKMLADHRYGKKHQANLNAKK</sequence>
<feature type="region of interest" description="Disordered" evidence="1">
    <location>
        <begin position="1"/>
        <end position="25"/>
    </location>
</feature>
<dbReference type="Pfam" id="PF12874">
    <property type="entry name" value="zf-met"/>
    <property type="match status" value="5"/>
</dbReference>
<proteinExistence type="predicted"/>
<dbReference type="Proteomes" id="UP000479710">
    <property type="component" value="Unassembled WGS sequence"/>
</dbReference>
<dbReference type="OrthoDB" id="434647at2759"/>